<protein>
    <submittedName>
        <fullName evidence="1">Uncharacterized protein</fullName>
    </submittedName>
</protein>
<proteinExistence type="predicted"/>
<organism evidence="1 2">
    <name type="scientific">Candidatus Nephthysia bennettiae</name>
    <dbReference type="NCBI Taxonomy" id="3127016"/>
    <lineage>
        <taxon>Bacteria</taxon>
        <taxon>Bacillati</taxon>
        <taxon>Candidatus Dormiibacterota</taxon>
        <taxon>Candidatus Dormibacteria</taxon>
        <taxon>Candidatus Dormibacterales</taxon>
        <taxon>Candidatus Dormibacteraceae</taxon>
        <taxon>Candidatus Nephthysia</taxon>
    </lineage>
</organism>
<name>A0A934K7P4_9BACT</name>
<evidence type="ECO:0000313" key="2">
    <source>
        <dbReference type="Proteomes" id="UP000612893"/>
    </source>
</evidence>
<dbReference type="Proteomes" id="UP000612893">
    <property type="component" value="Unassembled WGS sequence"/>
</dbReference>
<comment type="caution">
    <text evidence="1">The sequence shown here is derived from an EMBL/GenBank/DDBJ whole genome shotgun (WGS) entry which is preliminary data.</text>
</comment>
<accession>A0A934K7P4</accession>
<gene>
    <name evidence="1" type="ORF">JF922_11900</name>
</gene>
<dbReference type="EMBL" id="JAEKNR010000125">
    <property type="protein sequence ID" value="MBJ7598772.1"/>
    <property type="molecule type" value="Genomic_DNA"/>
</dbReference>
<dbReference type="RefSeq" id="WP_338201978.1">
    <property type="nucleotide sequence ID" value="NZ_JAEKNR010000125.1"/>
</dbReference>
<dbReference type="AlphaFoldDB" id="A0A934K7P4"/>
<evidence type="ECO:0000313" key="1">
    <source>
        <dbReference type="EMBL" id="MBJ7598772.1"/>
    </source>
</evidence>
<keyword evidence="2" id="KW-1185">Reference proteome</keyword>
<sequence>MIEEACVAIETVEARDRRLREAKYARRNRMRYIDHLLNELEMLNLAERRDVPNRLSTALDRLLTDCESVGEAARPATVVEAMDLLYEIQDGLMFTSPEDD</sequence>
<reference evidence="1" key="1">
    <citation type="submission" date="2020-10" db="EMBL/GenBank/DDBJ databases">
        <title>Ca. Dormibacterota MAGs.</title>
        <authorList>
            <person name="Montgomery K."/>
        </authorList>
    </citation>
    <scope>NUCLEOTIDE SEQUENCE [LARGE SCALE GENOMIC DNA]</scope>
    <source>
        <strain evidence="1">SC8812_S17_10</strain>
    </source>
</reference>